<comment type="caution">
    <text evidence="2">The sequence shown here is derived from an EMBL/GenBank/DDBJ whole genome shotgun (WGS) entry which is preliminary data.</text>
</comment>
<dbReference type="Pfam" id="PF06568">
    <property type="entry name" value="YjiS-like"/>
    <property type="match status" value="1"/>
</dbReference>
<feature type="domain" description="YjiS-like" evidence="1">
    <location>
        <begin position="35"/>
        <end position="66"/>
    </location>
</feature>
<sequence>MALLSLSHHAQLSALSARNTLALLPRAAVAVAYVLMKWDEACRTRHTLKGLTDHELKDIGLTRDQAMSEADKPFWRL</sequence>
<dbReference type="RefSeq" id="WP_159804618.1">
    <property type="nucleotide sequence ID" value="NZ_BLJE01000001.1"/>
</dbReference>
<name>A0A6N6JEI9_9RHOB</name>
<gene>
    <name evidence="2" type="ORF">KIN_07820</name>
</gene>
<dbReference type="Proteomes" id="UP000436822">
    <property type="component" value="Unassembled WGS sequence"/>
</dbReference>
<dbReference type="InterPro" id="IPR009506">
    <property type="entry name" value="YjiS-like"/>
</dbReference>
<dbReference type="OrthoDB" id="8005167at2"/>
<evidence type="ECO:0000313" key="2">
    <source>
        <dbReference type="EMBL" id="GFE63708.1"/>
    </source>
</evidence>
<evidence type="ECO:0000259" key="1">
    <source>
        <dbReference type="Pfam" id="PF06568"/>
    </source>
</evidence>
<keyword evidence="3" id="KW-1185">Reference proteome</keyword>
<organism evidence="2 3">
    <name type="scientific">Litoreibacter roseus</name>
    <dbReference type="NCBI Taxonomy" id="2601869"/>
    <lineage>
        <taxon>Bacteria</taxon>
        <taxon>Pseudomonadati</taxon>
        <taxon>Pseudomonadota</taxon>
        <taxon>Alphaproteobacteria</taxon>
        <taxon>Rhodobacterales</taxon>
        <taxon>Roseobacteraceae</taxon>
        <taxon>Litoreibacter</taxon>
    </lineage>
</organism>
<reference evidence="2 3" key="1">
    <citation type="submission" date="2019-12" db="EMBL/GenBank/DDBJ databases">
        <title>Litoreibacter badius sp. nov., a novel bacteriochlorophyll a-containing bacterium in the genus Litoreibacter.</title>
        <authorList>
            <person name="Kanamuro M."/>
            <person name="Takabe Y."/>
            <person name="Mori K."/>
            <person name="Takaichi S."/>
            <person name="Hanada S."/>
        </authorList>
    </citation>
    <scope>NUCLEOTIDE SEQUENCE [LARGE SCALE GENOMIC DNA]</scope>
    <source>
        <strain evidence="2 3">K6</strain>
    </source>
</reference>
<protein>
    <recommendedName>
        <fullName evidence="1">YjiS-like domain-containing protein</fullName>
    </recommendedName>
</protein>
<proteinExistence type="predicted"/>
<accession>A0A6N6JEI9</accession>
<evidence type="ECO:0000313" key="3">
    <source>
        <dbReference type="Proteomes" id="UP000436822"/>
    </source>
</evidence>
<dbReference type="EMBL" id="BLJE01000001">
    <property type="protein sequence ID" value="GFE63708.1"/>
    <property type="molecule type" value="Genomic_DNA"/>
</dbReference>
<dbReference type="AlphaFoldDB" id="A0A6N6JEI9"/>